<feature type="transmembrane region" description="Helical" evidence="1">
    <location>
        <begin position="201"/>
        <end position="224"/>
    </location>
</feature>
<dbReference type="VEuPathDB" id="FungiDB:ASPCADRAFT_408623"/>
<proteinExistence type="predicted"/>
<dbReference type="OMA" id="YINDMAS"/>
<keyword evidence="4" id="KW-1185">Reference proteome</keyword>
<evidence type="ECO:0000313" key="3">
    <source>
        <dbReference type="EMBL" id="OOF92594.1"/>
    </source>
</evidence>
<protein>
    <recommendedName>
        <fullName evidence="2">DUF6594 domain-containing protein</fullName>
    </recommendedName>
</protein>
<feature type="transmembrane region" description="Helical" evidence="1">
    <location>
        <begin position="231"/>
        <end position="250"/>
    </location>
</feature>
<sequence length="274" mass="31913">MAPTEPKGYDKLATLMAHDPGMAIYRRFANLNAKNLLYLQAELCYVQNDLDFLIEDDGKDPDKESYPFSVWDVKNDEHGLQWKKVLEARKLLKEYNAALLQQSQLLRLRDPDPADFEVFKEWIDRETVNSTGLSPPGQWGGGNEKDLLTLWSRHEGKDAFTRWVFTRVIPWYHQRWGKNNTKRQDAQTGAYLYDDKTIERWTYFVELVLWGLEAALSVFLFFFVRDTMGKEVVILTYNIVFILSMAWMLKARCVDMFVIATAFTAAQVVMKLTV</sequence>
<feature type="domain" description="DUF6594" evidence="2">
    <location>
        <begin position="9"/>
        <end position="268"/>
    </location>
</feature>
<evidence type="ECO:0000259" key="2">
    <source>
        <dbReference type="Pfam" id="PF20237"/>
    </source>
</evidence>
<name>A0A1R3RDN7_ASPC5</name>
<evidence type="ECO:0000256" key="1">
    <source>
        <dbReference type="SAM" id="Phobius"/>
    </source>
</evidence>
<dbReference type="Pfam" id="PF20237">
    <property type="entry name" value="DUF6594"/>
    <property type="match status" value="1"/>
</dbReference>
<dbReference type="PANTHER" id="PTHR34502:SF5">
    <property type="entry name" value="DUF6594 DOMAIN-CONTAINING PROTEIN"/>
    <property type="match status" value="1"/>
</dbReference>
<dbReference type="InterPro" id="IPR046529">
    <property type="entry name" value="DUF6594"/>
</dbReference>
<keyword evidence="1" id="KW-1133">Transmembrane helix</keyword>
<gene>
    <name evidence="3" type="ORF">ASPCADRAFT_408623</name>
</gene>
<dbReference type="PANTHER" id="PTHR34502">
    <property type="entry name" value="DUF6594 DOMAIN-CONTAINING PROTEIN-RELATED"/>
    <property type="match status" value="1"/>
</dbReference>
<accession>A0A1R3RDN7</accession>
<keyword evidence="1" id="KW-0812">Transmembrane</keyword>
<keyword evidence="1" id="KW-0472">Membrane</keyword>
<dbReference type="AlphaFoldDB" id="A0A1R3RDN7"/>
<dbReference type="Proteomes" id="UP000188318">
    <property type="component" value="Unassembled WGS sequence"/>
</dbReference>
<dbReference type="EMBL" id="KV907507">
    <property type="protein sequence ID" value="OOF92594.1"/>
    <property type="molecule type" value="Genomic_DNA"/>
</dbReference>
<evidence type="ECO:0000313" key="4">
    <source>
        <dbReference type="Proteomes" id="UP000188318"/>
    </source>
</evidence>
<reference evidence="4" key="1">
    <citation type="journal article" date="2017" name="Genome Biol.">
        <title>Comparative genomics reveals high biological diversity and specific adaptations in the industrially and medically important fungal genus Aspergillus.</title>
        <authorList>
            <person name="de Vries R.P."/>
            <person name="Riley R."/>
            <person name="Wiebenga A."/>
            <person name="Aguilar-Osorio G."/>
            <person name="Amillis S."/>
            <person name="Uchima C.A."/>
            <person name="Anderluh G."/>
            <person name="Asadollahi M."/>
            <person name="Askin M."/>
            <person name="Barry K."/>
            <person name="Battaglia E."/>
            <person name="Bayram O."/>
            <person name="Benocci T."/>
            <person name="Braus-Stromeyer S.A."/>
            <person name="Caldana C."/>
            <person name="Canovas D."/>
            <person name="Cerqueira G.C."/>
            <person name="Chen F."/>
            <person name="Chen W."/>
            <person name="Choi C."/>
            <person name="Clum A."/>
            <person name="Dos Santos R.A."/>
            <person name="Damasio A.R."/>
            <person name="Diallinas G."/>
            <person name="Emri T."/>
            <person name="Fekete E."/>
            <person name="Flipphi M."/>
            <person name="Freyberg S."/>
            <person name="Gallo A."/>
            <person name="Gournas C."/>
            <person name="Habgood R."/>
            <person name="Hainaut M."/>
            <person name="Harispe M.L."/>
            <person name="Henrissat B."/>
            <person name="Hilden K.S."/>
            <person name="Hope R."/>
            <person name="Hossain A."/>
            <person name="Karabika E."/>
            <person name="Karaffa L."/>
            <person name="Karanyi Z."/>
            <person name="Krasevec N."/>
            <person name="Kuo A."/>
            <person name="Kusch H."/>
            <person name="LaButti K."/>
            <person name="Lagendijk E.L."/>
            <person name="Lapidus A."/>
            <person name="Levasseur A."/>
            <person name="Lindquist E."/>
            <person name="Lipzen A."/>
            <person name="Logrieco A.F."/>
            <person name="MacCabe A."/>
            <person name="Maekelae M.R."/>
            <person name="Malavazi I."/>
            <person name="Melin P."/>
            <person name="Meyer V."/>
            <person name="Mielnichuk N."/>
            <person name="Miskei M."/>
            <person name="Molnar A.P."/>
            <person name="Mule G."/>
            <person name="Ngan C.Y."/>
            <person name="Orejas M."/>
            <person name="Orosz E."/>
            <person name="Ouedraogo J.P."/>
            <person name="Overkamp K.M."/>
            <person name="Park H.-S."/>
            <person name="Perrone G."/>
            <person name="Piumi F."/>
            <person name="Punt P.J."/>
            <person name="Ram A.F."/>
            <person name="Ramon A."/>
            <person name="Rauscher S."/>
            <person name="Record E."/>
            <person name="Riano-Pachon D.M."/>
            <person name="Robert V."/>
            <person name="Roehrig J."/>
            <person name="Ruller R."/>
            <person name="Salamov A."/>
            <person name="Salih N.S."/>
            <person name="Samson R.A."/>
            <person name="Sandor E."/>
            <person name="Sanguinetti M."/>
            <person name="Schuetze T."/>
            <person name="Sepcic K."/>
            <person name="Shelest E."/>
            <person name="Sherlock G."/>
            <person name="Sophianopoulou V."/>
            <person name="Squina F.M."/>
            <person name="Sun H."/>
            <person name="Susca A."/>
            <person name="Todd R.B."/>
            <person name="Tsang A."/>
            <person name="Unkles S.E."/>
            <person name="van de Wiele N."/>
            <person name="van Rossen-Uffink D."/>
            <person name="Oliveira J.V."/>
            <person name="Vesth T.C."/>
            <person name="Visser J."/>
            <person name="Yu J.-H."/>
            <person name="Zhou M."/>
            <person name="Andersen M.R."/>
            <person name="Archer D.B."/>
            <person name="Baker S.E."/>
            <person name="Benoit I."/>
            <person name="Brakhage A.A."/>
            <person name="Braus G.H."/>
            <person name="Fischer R."/>
            <person name="Frisvad J.C."/>
            <person name="Goldman G.H."/>
            <person name="Houbraken J."/>
            <person name="Oakley B."/>
            <person name="Pocsi I."/>
            <person name="Scazzocchio C."/>
            <person name="Seiboth B."/>
            <person name="vanKuyk P.A."/>
            <person name="Wortman J."/>
            <person name="Dyer P.S."/>
            <person name="Grigoriev I.V."/>
        </authorList>
    </citation>
    <scope>NUCLEOTIDE SEQUENCE [LARGE SCALE GENOMIC DNA]</scope>
    <source>
        <strain evidence="4">ITEM 5010</strain>
    </source>
</reference>
<dbReference type="OrthoDB" id="3533814at2759"/>
<dbReference type="STRING" id="602072.A0A1R3RDN7"/>
<organism evidence="3 4">
    <name type="scientific">Aspergillus carbonarius (strain ITEM 5010)</name>
    <dbReference type="NCBI Taxonomy" id="602072"/>
    <lineage>
        <taxon>Eukaryota</taxon>
        <taxon>Fungi</taxon>
        <taxon>Dikarya</taxon>
        <taxon>Ascomycota</taxon>
        <taxon>Pezizomycotina</taxon>
        <taxon>Eurotiomycetes</taxon>
        <taxon>Eurotiomycetidae</taxon>
        <taxon>Eurotiales</taxon>
        <taxon>Aspergillaceae</taxon>
        <taxon>Aspergillus</taxon>
        <taxon>Aspergillus subgen. Circumdati</taxon>
    </lineage>
</organism>